<evidence type="ECO:0000256" key="5">
    <source>
        <dbReference type="ARBA" id="ARBA00022552"/>
    </source>
</evidence>
<name>A0A177VCQ2_9BASI</name>
<feature type="compositionally biased region" description="Basic and acidic residues" evidence="8">
    <location>
        <begin position="381"/>
        <end position="392"/>
    </location>
</feature>
<dbReference type="Pfam" id="PF10153">
    <property type="entry name" value="Efg1"/>
    <property type="match status" value="1"/>
</dbReference>
<keyword evidence="7" id="KW-0539">Nucleus</keyword>
<organism evidence="10 11">
    <name type="scientific">Tilletia caries</name>
    <name type="common">wheat bunt fungus</name>
    <dbReference type="NCBI Taxonomy" id="13290"/>
    <lineage>
        <taxon>Eukaryota</taxon>
        <taxon>Fungi</taxon>
        <taxon>Dikarya</taxon>
        <taxon>Basidiomycota</taxon>
        <taxon>Ustilaginomycotina</taxon>
        <taxon>Exobasidiomycetes</taxon>
        <taxon>Tilletiales</taxon>
        <taxon>Tilletiaceae</taxon>
        <taxon>Tilletia</taxon>
    </lineage>
</organism>
<feature type="region of interest" description="Disordered" evidence="8">
    <location>
        <begin position="299"/>
        <end position="418"/>
    </location>
</feature>
<dbReference type="PANTHER" id="PTHR33911">
    <property type="entry name" value="RRNA-PROCESSING PROTEIN EFG1"/>
    <property type="match status" value="1"/>
</dbReference>
<feature type="compositionally biased region" description="Acidic residues" evidence="8">
    <location>
        <begin position="239"/>
        <end position="258"/>
    </location>
</feature>
<feature type="compositionally biased region" description="Basic and acidic residues" evidence="8">
    <location>
        <begin position="339"/>
        <end position="351"/>
    </location>
</feature>
<feature type="region of interest" description="Disordered" evidence="8">
    <location>
        <begin position="220"/>
        <end position="285"/>
    </location>
</feature>
<evidence type="ECO:0000256" key="6">
    <source>
        <dbReference type="ARBA" id="ARBA00023054"/>
    </source>
</evidence>
<feature type="region of interest" description="Disordered" evidence="8">
    <location>
        <begin position="1"/>
        <end position="88"/>
    </location>
</feature>
<evidence type="ECO:0000256" key="2">
    <source>
        <dbReference type="ARBA" id="ARBA00006916"/>
    </source>
</evidence>
<dbReference type="InterPro" id="IPR050786">
    <property type="entry name" value="EFG1_rRNA-proc"/>
</dbReference>
<comment type="similarity">
    <text evidence="2">Belongs to the EFG1 family.</text>
</comment>
<dbReference type="PANTHER" id="PTHR33911:SF1">
    <property type="entry name" value="RRNA-PROCESSING PROTEIN EFG1"/>
    <property type="match status" value="1"/>
</dbReference>
<reference evidence="10" key="2">
    <citation type="journal article" date="2019" name="IMA Fungus">
        <title>Genome sequencing and comparison of five Tilletia species to identify candidate genes for the detection of regulated species infecting wheat.</title>
        <authorList>
            <person name="Nguyen H.D.T."/>
            <person name="Sultana T."/>
            <person name="Kesanakurti P."/>
            <person name="Hambleton S."/>
        </authorList>
    </citation>
    <scope>NUCLEOTIDE SEQUENCE</scope>
    <source>
        <strain evidence="10">DAOMC 238032</strain>
    </source>
</reference>
<sequence>MGKDFKGKGKAVDTAAATAAAGSAGRRGAQNDAQAGKKQTKPYAKQPAAAGQPPRNNSDGSGGPRQNHNRANHAHQHANGMTDAPALPGLNKLKASIRQTKRLLAREDLNPETRQEAERKLIALDEDVKSKEAENLARDIGAKNKKMIFFDSIKATRKIRTLLTLEERAEKMLASGEDDQAEWKTKLEETKAQLQQFRVILNYTLHWPPLERYSRFYKTAPDFDPAQPSKQRGRAGAKDDEDDDEEEDDEESDSEDEEAAGKGDGAPAAQKSKSNTPTRRHLRRIEFARSHRAWVEKAMAAGEISSEPEKDESLKPANGTAPKSAAGTGTGTGTGTANRTEKRPRGKEEGKQAASKRSRPPPPAKADKAASELPPRKKSKNNNDRPSRKKNEAGSVSAAASTPSGGGGGVENDDFFDT</sequence>
<feature type="compositionally biased region" description="Basic and acidic residues" evidence="8">
    <location>
        <begin position="1"/>
        <end position="11"/>
    </location>
</feature>
<reference evidence="10" key="1">
    <citation type="submission" date="2016-04" db="EMBL/GenBank/DDBJ databases">
        <authorList>
            <person name="Nguyen H.D."/>
            <person name="Kesanakurti P."/>
            <person name="Cullis J."/>
            <person name="Levesque C.A."/>
            <person name="Hambleton S."/>
        </authorList>
    </citation>
    <scope>NUCLEOTIDE SEQUENCE</scope>
    <source>
        <strain evidence="10">DAOMC 238032</strain>
    </source>
</reference>
<evidence type="ECO:0000256" key="7">
    <source>
        <dbReference type="ARBA" id="ARBA00023242"/>
    </source>
</evidence>
<comment type="caution">
    <text evidence="10">The sequence shown here is derived from an EMBL/GenBank/DDBJ whole genome shotgun (WGS) entry which is preliminary data.</text>
</comment>
<dbReference type="AlphaFoldDB" id="A0A177VCQ2"/>
<dbReference type="GO" id="GO:0000462">
    <property type="term" value="P:maturation of SSU-rRNA from tricistronic rRNA transcript (SSU-rRNA, 5.8S rRNA, LSU-rRNA)"/>
    <property type="evidence" value="ECO:0007669"/>
    <property type="project" value="TreeGrafter"/>
</dbReference>
<keyword evidence="5" id="KW-0698">rRNA processing</keyword>
<evidence type="ECO:0000256" key="4">
    <source>
        <dbReference type="ARBA" id="ARBA00019827"/>
    </source>
</evidence>
<gene>
    <name evidence="10" type="ORF">A4X03_0g4091</name>
    <name evidence="9" type="ORF">JKIAZH3_G4565</name>
</gene>
<evidence type="ECO:0000313" key="12">
    <source>
        <dbReference type="Proteomes" id="UP000836402"/>
    </source>
</evidence>
<evidence type="ECO:0000313" key="11">
    <source>
        <dbReference type="Proteomes" id="UP000077671"/>
    </source>
</evidence>
<reference evidence="9" key="3">
    <citation type="submission" date="2020-10" db="EMBL/GenBank/DDBJ databases">
        <authorList>
            <person name="Sedaghatjoo S."/>
        </authorList>
    </citation>
    <scope>NUCLEOTIDE SEQUENCE</scope>
    <source>
        <strain evidence="9">AZH3</strain>
    </source>
</reference>
<dbReference type="GO" id="GO:0005730">
    <property type="term" value="C:nucleolus"/>
    <property type="evidence" value="ECO:0007669"/>
    <property type="project" value="UniProtKB-SubCell"/>
</dbReference>
<keyword evidence="12" id="KW-1185">Reference proteome</keyword>
<dbReference type="InterPro" id="IPR019310">
    <property type="entry name" value="Efg1"/>
</dbReference>
<accession>A0A177VCQ2</accession>
<evidence type="ECO:0000313" key="9">
    <source>
        <dbReference type="EMBL" id="CAD6899152.1"/>
    </source>
</evidence>
<dbReference type="EMBL" id="LWDD02000523">
    <property type="protein sequence ID" value="KAE8259436.1"/>
    <property type="molecule type" value="Genomic_DNA"/>
</dbReference>
<evidence type="ECO:0000256" key="1">
    <source>
        <dbReference type="ARBA" id="ARBA00004604"/>
    </source>
</evidence>
<dbReference type="Proteomes" id="UP000077671">
    <property type="component" value="Unassembled WGS sequence"/>
</dbReference>
<comment type="subcellular location">
    <subcellularLocation>
        <location evidence="1">Nucleus</location>
        <location evidence="1">Nucleolus</location>
    </subcellularLocation>
</comment>
<feature type="compositionally biased region" description="Low complexity" evidence="8">
    <location>
        <begin position="393"/>
        <end position="403"/>
    </location>
</feature>
<proteinExistence type="inferred from homology"/>
<feature type="compositionally biased region" description="Low complexity" evidence="8">
    <location>
        <begin position="12"/>
        <end position="28"/>
    </location>
</feature>
<dbReference type="EMBL" id="CAJHJG010000195">
    <property type="protein sequence ID" value="CAD6899152.1"/>
    <property type="molecule type" value="Genomic_DNA"/>
</dbReference>
<evidence type="ECO:0000313" key="10">
    <source>
        <dbReference type="EMBL" id="KAE8259436.1"/>
    </source>
</evidence>
<dbReference type="Proteomes" id="UP000836402">
    <property type="component" value="Unassembled WGS sequence"/>
</dbReference>
<keyword evidence="6" id="KW-0175">Coiled coil</keyword>
<protein>
    <recommendedName>
        <fullName evidence="3">rRNA-processing protein EFG1</fullName>
    </recommendedName>
    <alternativeName>
        <fullName evidence="4">rRNA-processing protein efg1</fullName>
    </alternativeName>
</protein>
<evidence type="ECO:0000256" key="3">
    <source>
        <dbReference type="ARBA" id="ARBA00018689"/>
    </source>
</evidence>
<feature type="compositionally biased region" description="Basic residues" evidence="8">
    <location>
        <begin position="67"/>
        <end position="76"/>
    </location>
</feature>
<evidence type="ECO:0000256" key="8">
    <source>
        <dbReference type="SAM" id="MobiDB-lite"/>
    </source>
</evidence>
<dbReference type="GO" id="GO:0030688">
    <property type="term" value="C:preribosome, small subunit precursor"/>
    <property type="evidence" value="ECO:0007669"/>
    <property type="project" value="TreeGrafter"/>
</dbReference>